<name>A0A7Y9JIB2_9ACTN</name>
<protein>
    <recommendedName>
        <fullName evidence="3">SRPBCC family protein</fullName>
    </recommendedName>
</protein>
<accession>A0A7Y9JIB2</accession>
<dbReference type="AlphaFoldDB" id="A0A7Y9JIB2"/>
<evidence type="ECO:0000313" key="2">
    <source>
        <dbReference type="Proteomes" id="UP000529783"/>
    </source>
</evidence>
<dbReference type="EMBL" id="JACCBA010000001">
    <property type="protein sequence ID" value="NYD49656.1"/>
    <property type="molecule type" value="Genomic_DNA"/>
</dbReference>
<dbReference type="RefSeq" id="WP_179846336.1">
    <property type="nucleotide sequence ID" value="NZ_JACCBA010000001.1"/>
</dbReference>
<dbReference type="Proteomes" id="UP000529783">
    <property type="component" value="Unassembled WGS sequence"/>
</dbReference>
<sequence>MTGARHRLTGRLTVALPPGEAFHLFTAQGERRWAPRWEPSFPAPAADDAEPGTVFQTPDHDHGRTTTWIVVDAAPGRRIRYARVTPGVSAGTVSVVLDEAGAHSRVTVSYELTALSSDGAVHLRRFANGYSAFLDAWQDAIAKALREGSQGPVA</sequence>
<dbReference type="InterPro" id="IPR023393">
    <property type="entry name" value="START-like_dom_sf"/>
</dbReference>
<proteinExistence type="predicted"/>
<comment type="caution">
    <text evidence="1">The sequence shown here is derived from an EMBL/GenBank/DDBJ whole genome shotgun (WGS) entry which is preliminary data.</text>
</comment>
<dbReference type="Gene3D" id="3.30.530.20">
    <property type="match status" value="1"/>
</dbReference>
<gene>
    <name evidence="1" type="ORF">BJY14_005639</name>
</gene>
<evidence type="ECO:0000313" key="1">
    <source>
        <dbReference type="EMBL" id="NYD49656.1"/>
    </source>
</evidence>
<reference evidence="1 2" key="1">
    <citation type="submission" date="2020-07" db="EMBL/GenBank/DDBJ databases">
        <title>Sequencing the genomes of 1000 actinobacteria strains.</title>
        <authorList>
            <person name="Klenk H.-P."/>
        </authorList>
    </citation>
    <scope>NUCLEOTIDE SEQUENCE [LARGE SCALE GENOMIC DNA]</scope>
    <source>
        <strain evidence="1 2">DSM 40398</strain>
    </source>
</reference>
<evidence type="ECO:0008006" key="3">
    <source>
        <dbReference type="Google" id="ProtNLM"/>
    </source>
</evidence>
<dbReference type="Pfam" id="PF10604">
    <property type="entry name" value="Polyketide_cyc2"/>
    <property type="match status" value="1"/>
</dbReference>
<keyword evidence="2" id="KW-1185">Reference proteome</keyword>
<dbReference type="SUPFAM" id="SSF55961">
    <property type="entry name" value="Bet v1-like"/>
    <property type="match status" value="1"/>
</dbReference>
<dbReference type="InterPro" id="IPR019587">
    <property type="entry name" value="Polyketide_cyclase/dehydratase"/>
</dbReference>
<organism evidence="1 2">
    <name type="scientific">Actinomadura luteofluorescens</name>
    <dbReference type="NCBI Taxonomy" id="46163"/>
    <lineage>
        <taxon>Bacteria</taxon>
        <taxon>Bacillati</taxon>
        <taxon>Actinomycetota</taxon>
        <taxon>Actinomycetes</taxon>
        <taxon>Streptosporangiales</taxon>
        <taxon>Thermomonosporaceae</taxon>
        <taxon>Actinomadura</taxon>
    </lineage>
</organism>